<dbReference type="PANTHER" id="PTHR43305">
    <property type="entry name" value="FAMILY N-ACETYLTRANSFERASE, PUTATIVE (AFU_ORTHOLOGUE AFUA_2G01380)-RELATED"/>
    <property type="match status" value="1"/>
</dbReference>
<evidence type="ECO:0000313" key="2">
    <source>
        <dbReference type="EMBL" id="KRX02593.1"/>
    </source>
</evidence>
<dbReference type="OrthoDB" id="41532at2759"/>
<name>A0A0V0QK86_PSEPJ</name>
<dbReference type="PROSITE" id="PS51186">
    <property type="entry name" value="GNAT"/>
    <property type="match status" value="1"/>
</dbReference>
<dbReference type="Pfam" id="PF00583">
    <property type="entry name" value="Acetyltransf_1"/>
    <property type="match status" value="1"/>
</dbReference>
<dbReference type="Proteomes" id="UP000054937">
    <property type="component" value="Unassembled WGS sequence"/>
</dbReference>
<evidence type="ECO:0000259" key="1">
    <source>
        <dbReference type="PROSITE" id="PS51186"/>
    </source>
</evidence>
<dbReference type="Gene3D" id="3.40.630.30">
    <property type="match status" value="1"/>
</dbReference>
<keyword evidence="2" id="KW-0012">Acyltransferase</keyword>
<dbReference type="PANTHER" id="PTHR43305:SF1">
    <property type="entry name" value="FAMILY N-ACETYLTRANSFERASE, PUTATIVE (AFU_ORTHOLOGUE AFUA_2G01380)-RELATED"/>
    <property type="match status" value="1"/>
</dbReference>
<protein>
    <submittedName>
        <fullName evidence="2">Acyl-CoA N-acyltransferase</fullName>
    </submittedName>
</protein>
<evidence type="ECO:0000313" key="3">
    <source>
        <dbReference type="Proteomes" id="UP000054937"/>
    </source>
</evidence>
<dbReference type="InterPro" id="IPR000182">
    <property type="entry name" value="GNAT_dom"/>
</dbReference>
<dbReference type="SUPFAM" id="SSF55729">
    <property type="entry name" value="Acyl-CoA N-acyltransferases (Nat)"/>
    <property type="match status" value="1"/>
</dbReference>
<dbReference type="InterPro" id="IPR052777">
    <property type="entry name" value="Acetyltransferase_Enz"/>
</dbReference>
<proteinExistence type="predicted"/>
<accession>A0A0V0QK86</accession>
<dbReference type="GO" id="GO:0016747">
    <property type="term" value="F:acyltransferase activity, transferring groups other than amino-acyl groups"/>
    <property type="evidence" value="ECO:0007669"/>
    <property type="project" value="InterPro"/>
</dbReference>
<sequence>MNSQVSQEIKQIKKPKIQIFYDYQDKQFEQNYYDSILYILNLQYKSIEDIGCRMHWQGLDDEIKGFKEGDYIEKNGGKFYLIYDNSQDVQNQEHEENQEEMFYYNKNEANLELSLIKATEYDQSPLKYSVDITQYELVSMQKQNKQLDQDRIVGCIALRQLPKYEDKIFQKQQKEKGIQIERKFQGEIKRMFVHPKYRKQGFPKLINEVLIRDALQKFGYKELYLDTLHRITGVQNLYRNVFGYSYIDQYNENPEADAVYMYKAYN</sequence>
<reference evidence="2 3" key="1">
    <citation type="journal article" date="2015" name="Sci. Rep.">
        <title>Genome of the facultative scuticociliatosis pathogen Pseudocohnilembus persalinus provides insight into its virulence through horizontal gene transfer.</title>
        <authorList>
            <person name="Xiong J."/>
            <person name="Wang G."/>
            <person name="Cheng J."/>
            <person name="Tian M."/>
            <person name="Pan X."/>
            <person name="Warren A."/>
            <person name="Jiang C."/>
            <person name="Yuan D."/>
            <person name="Miao W."/>
        </authorList>
    </citation>
    <scope>NUCLEOTIDE SEQUENCE [LARGE SCALE GENOMIC DNA]</scope>
    <source>
        <strain evidence="2">36N120E</strain>
    </source>
</reference>
<dbReference type="InParanoid" id="A0A0V0QK86"/>
<keyword evidence="3" id="KW-1185">Reference proteome</keyword>
<dbReference type="AlphaFoldDB" id="A0A0V0QK86"/>
<dbReference type="InterPro" id="IPR016181">
    <property type="entry name" value="Acyl_CoA_acyltransferase"/>
</dbReference>
<organism evidence="2 3">
    <name type="scientific">Pseudocohnilembus persalinus</name>
    <name type="common">Ciliate</name>
    <dbReference type="NCBI Taxonomy" id="266149"/>
    <lineage>
        <taxon>Eukaryota</taxon>
        <taxon>Sar</taxon>
        <taxon>Alveolata</taxon>
        <taxon>Ciliophora</taxon>
        <taxon>Intramacronucleata</taxon>
        <taxon>Oligohymenophorea</taxon>
        <taxon>Scuticociliatia</taxon>
        <taxon>Philasterida</taxon>
        <taxon>Pseudocohnilembidae</taxon>
        <taxon>Pseudocohnilembus</taxon>
    </lineage>
</organism>
<feature type="domain" description="N-acetyltransferase" evidence="1">
    <location>
        <begin position="99"/>
        <end position="266"/>
    </location>
</feature>
<dbReference type="EMBL" id="LDAU01000154">
    <property type="protein sequence ID" value="KRX02593.1"/>
    <property type="molecule type" value="Genomic_DNA"/>
</dbReference>
<comment type="caution">
    <text evidence="2">The sequence shown here is derived from an EMBL/GenBank/DDBJ whole genome shotgun (WGS) entry which is preliminary data.</text>
</comment>
<dbReference type="CDD" id="cd04301">
    <property type="entry name" value="NAT_SF"/>
    <property type="match status" value="1"/>
</dbReference>
<gene>
    <name evidence="2" type="ORF">PPERSA_11933</name>
</gene>
<keyword evidence="2" id="KW-0808">Transferase</keyword>